<dbReference type="AlphaFoldDB" id="Q9UWJ8"/>
<organism>
    <name type="scientific">Archaeoglobus fulgidus</name>
    <dbReference type="NCBI Taxonomy" id="2234"/>
    <lineage>
        <taxon>Archaea</taxon>
        <taxon>Methanobacteriati</taxon>
        <taxon>Methanobacteriota</taxon>
        <taxon>Archaeoglobi</taxon>
        <taxon>Archaeoglobales</taxon>
        <taxon>Archaeoglobaceae</taxon>
        <taxon>Archaeoglobus</taxon>
    </lineage>
</organism>
<proteinExistence type="evidence at protein level"/>
<accession>Q9UWJ8</accession>
<reference key="1">
    <citation type="journal article" date="1994" name="Eur. J. Biochem.">
        <authorList>
            <person name="Kunow J."/>
            <person name="Linder D."/>
            <person name="Stetter K.O."/>
            <person name="Thauer R.K."/>
        </authorList>
    </citation>
    <scope>PROTEIN SEQUENCE</scope>
</reference>
<dbReference type="EC" id="1.6.5.-"/>
<name>Q9UWJ8_ARCFL</name>
<protein>
    <submittedName>
        <fullName>F420H2:2,3-dimethyl-1,4-naphthoquinone oxidoreductase 41 kDa polypeptide</fullName>
        <ecNumber>1.6.5.-</ecNumber>
    </submittedName>
</protein>
<keyword id="KW-0903">Direct protein sequencing</keyword>
<sequence>MIAETLKELIDDFEVINAN</sequence>